<accession>A0A2G9H233</accession>
<dbReference type="PANTHER" id="PTHR37735">
    <property type="entry name" value="OS08G0567000 PROTEIN"/>
    <property type="match status" value="1"/>
</dbReference>
<dbReference type="Pfam" id="PF25070">
    <property type="entry name" value="DUF7794"/>
    <property type="match status" value="1"/>
</dbReference>
<protein>
    <recommendedName>
        <fullName evidence="2">DUF7794 domain-containing protein</fullName>
    </recommendedName>
</protein>
<proteinExistence type="predicted"/>
<dbReference type="AlphaFoldDB" id="A0A2G9H233"/>
<keyword evidence="1" id="KW-1133">Transmembrane helix</keyword>
<name>A0A2G9H233_9LAMI</name>
<dbReference type="InterPro" id="IPR056696">
    <property type="entry name" value="DUF7794"/>
</dbReference>
<feature type="transmembrane region" description="Helical" evidence="1">
    <location>
        <begin position="151"/>
        <end position="171"/>
    </location>
</feature>
<evidence type="ECO:0000259" key="2">
    <source>
        <dbReference type="Pfam" id="PF25070"/>
    </source>
</evidence>
<evidence type="ECO:0000313" key="4">
    <source>
        <dbReference type="Proteomes" id="UP000231279"/>
    </source>
</evidence>
<gene>
    <name evidence="3" type="ORF">CDL12_15834</name>
</gene>
<dbReference type="PANTHER" id="PTHR37735:SF1">
    <property type="entry name" value="OS08G0567000 PROTEIN"/>
    <property type="match status" value="1"/>
</dbReference>
<sequence length="188" mass="20807">MLIKSLFLSLSRMDPRKAYSLTVLFILSLLSFHSKVIYGDSTVFFLDSPSRHYLRHSPSQALQDHYGNDGIAQSALEVFVNSISKTFDSLQAAYQGKIVGVIAHGGLHESELENMFHVTVASRPSARLLEETEAAAVPTKLAEVVFVRKTLAWVTGIILLIATLLGILFLLNMPLTKDTLLYSNVKLD</sequence>
<reference evidence="4" key="1">
    <citation type="journal article" date="2018" name="Gigascience">
        <title>Genome assembly of the Pink Ipe (Handroanthus impetiginosus, Bignoniaceae), a highly valued, ecologically keystone Neotropical timber forest tree.</title>
        <authorList>
            <person name="Silva-Junior O.B."/>
            <person name="Grattapaglia D."/>
            <person name="Novaes E."/>
            <person name="Collevatti R.G."/>
        </authorList>
    </citation>
    <scope>NUCLEOTIDE SEQUENCE [LARGE SCALE GENOMIC DNA]</scope>
    <source>
        <strain evidence="4">cv. UFG-1</strain>
    </source>
</reference>
<keyword evidence="4" id="KW-1185">Reference proteome</keyword>
<evidence type="ECO:0000313" key="3">
    <source>
        <dbReference type="EMBL" id="PIN11551.1"/>
    </source>
</evidence>
<dbReference type="GO" id="GO:0012505">
    <property type="term" value="C:endomembrane system"/>
    <property type="evidence" value="ECO:0007669"/>
    <property type="project" value="TreeGrafter"/>
</dbReference>
<feature type="domain" description="DUF7794" evidence="2">
    <location>
        <begin position="60"/>
        <end position="104"/>
    </location>
</feature>
<organism evidence="3 4">
    <name type="scientific">Handroanthus impetiginosus</name>
    <dbReference type="NCBI Taxonomy" id="429701"/>
    <lineage>
        <taxon>Eukaryota</taxon>
        <taxon>Viridiplantae</taxon>
        <taxon>Streptophyta</taxon>
        <taxon>Embryophyta</taxon>
        <taxon>Tracheophyta</taxon>
        <taxon>Spermatophyta</taxon>
        <taxon>Magnoliopsida</taxon>
        <taxon>eudicotyledons</taxon>
        <taxon>Gunneridae</taxon>
        <taxon>Pentapetalae</taxon>
        <taxon>asterids</taxon>
        <taxon>lamiids</taxon>
        <taxon>Lamiales</taxon>
        <taxon>Bignoniaceae</taxon>
        <taxon>Crescentiina</taxon>
        <taxon>Tabebuia alliance</taxon>
        <taxon>Handroanthus</taxon>
    </lineage>
</organism>
<dbReference type="STRING" id="429701.A0A2G9H233"/>
<dbReference type="OrthoDB" id="1928130at2759"/>
<comment type="caution">
    <text evidence="3">The sequence shown here is derived from an EMBL/GenBank/DDBJ whole genome shotgun (WGS) entry which is preliminary data.</text>
</comment>
<keyword evidence="1" id="KW-0812">Transmembrane</keyword>
<dbReference type="EMBL" id="NKXS01002915">
    <property type="protein sequence ID" value="PIN11551.1"/>
    <property type="molecule type" value="Genomic_DNA"/>
</dbReference>
<evidence type="ECO:0000256" key="1">
    <source>
        <dbReference type="SAM" id="Phobius"/>
    </source>
</evidence>
<dbReference type="Proteomes" id="UP000231279">
    <property type="component" value="Unassembled WGS sequence"/>
</dbReference>
<keyword evidence="1" id="KW-0472">Membrane</keyword>